<dbReference type="EMBL" id="CP038799">
    <property type="protein sequence ID" value="QIV83362.1"/>
    <property type="molecule type" value="Genomic_DNA"/>
</dbReference>
<accession>A0A6H0S6Y8</accession>
<keyword evidence="3" id="KW-0482">Metalloprotease</keyword>
<keyword evidence="1" id="KW-0472">Membrane</keyword>
<keyword evidence="4" id="KW-1185">Reference proteome</keyword>
<feature type="transmembrane region" description="Helical" evidence="1">
    <location>
        <begin position="188"/>
        <end position="205"/>
    </location>
</feature>
<feature type="transmembrane region" description="Helical" evidence="1">
    <location>
        <begin position="36"/>
        <end position="56"/>
    </location>
</feature>
<dbReference type="RefSeq" id="WP_168143769.1">
    <property type="nucleotide sequence ID" value="NZ_CAXUTK020000001.1"/>
</dbReference>
<dbReference type="Pfam" id="PF02517">
    <property type="entry name" value="Rce1-like"/>
    <property type="match status" value="1"/>
</dbReference>
<dbReference type="Proteomes" id="UP000501849">
    <property type="component" value="Chromosome"/>
</dbReference>
<proteinExistence type="predicted"/>
<dbReference type="AlphaFoldDB" id="A0A6H0S6Y8"/>
<keyword evidence="1" id="KW-0812">Transmembrane</keyword>
<gene>
    <name evidence="3" type="ORF">EXE63_22625</name>
</gene>
<dbReference type="GO" id="GO:0006508">
    <property type="term" value="P:proteolysis"/>
    <property type="evidence" value="ECO:0007669"/>
    <property type="project" value="UniProtKB-KW"/>
</dbReference>
<keyword evidence="1" id="KW-1133">Transmembrane helix</keyword>
<dbReference type="GO" id="GO:0080120">
    <property type="term" value="P:CAAX-box protein maturation"/>
    <property type="evidence" value="ECO:0007669"/>
    <property type="project" value="UniProtKB-ARBA"/>
</dbReference>
<dbReference type="KEGG" id="mfre:EXE63_22625"/>
<feature type="transmembrane region" description="Helical" evidence="1">
    <location>
        <begin position="162"/>
        <end position="182"/>
    </location>
</feature>
<evidence type="ECO:0000313" key="4">
    <source>
        <dbReference type="Proteomes" id="UP000501849"/>
    </source>
</evidence>
<protein>
    <submittedName>
        <fullName evidence="3">CPBP family intramembrane metalloprotease</fullName>
    </submittedName>
</protein>
<feature type="transmembrane region" description="Helical" evidence="1">
    <location>
        <begin position="62"/>
        <end position="86"/>
    </location>
</feature>
<feature type="domain" description="CAAX prenyl protease 2/Lysostaphin resistance protein A-like" evidence="2">
    <location>
        <begin position="139"/>
        <end position="224"/>
    </location>
</feature>
<evidence type="ECO:0000313" key="3">
    <source>
        <dbReference type="EMBL" id="QIV83362.1"/>
    </source>
</evidence>
<dbReference type="GO" id="GO:0004175">
    <property type="term" value="F:endopeptidase activity"/>
    <property type="evidence" value="ECO:0007669"/>
    <property type="project" value="UniProtKB-ARBA"/>
</dbReference>
<keyword evidence="3" id="KW-0645">Protease</keyword>
<feature type="transmembrane region" description="Helical" evidence="1">
    <location>
        <begin position="217"/>
        <end position="235"/>
    </location>
</feature>
<dbReference type="GO" id="GO:0008237">
    <property type="term" value="F:metallopeptidase activity"/>
    <property type="evidence" value="ECO:0007669"/>
    <property type="project" value="UniProtKB-KW"/>
</dbReference>
<organism evidence="3 4">
    <name type="scientific">Mycolicibacterium frederiksbergense</name>
    <dbReference type="NCBI Taxonomy" id="117567"/>
    <lineage>
        <taxon>Bacteria</taxon>
        <taxon>Bacillati</taxon>
        <taxon>Actinomycetota</taxon>
        <taxon>Actinomycetes</taxon>
        <taxon>Mycobacteriales</taxon>
        <taxon>Mycobacteriaceae</taxon>
        <taxon>Mycolicibacterium</taxon>
    </lineage>
</organism>
<feature type="transmembrane region" description="Helical" evidence="1">
    <location>
        <begin position="131"/>
        <end position="150"/>
    </location>
</feature>
<evidence type="ECO:0000259" key="2">
    <source>
        <dbReference type="Pfam" id="PF02517"/>
    </source>
</evidence>
<name>A0A6H0S6Y8_9MYCO</name>
<keyword evidence="3" id="KW-0378">Hydrolase</keyword>
<reference evidence="3 4" key="1">
    <citation type="submission" date="2019-04" db="EMBL/GenBank/DDBJ databases">
        <title>Draft, Whole-Genome Sequence of the Anthracene-degrading Mycobacterium frederiksbergense LB501T, Isolated from a Polycyclic Aromatic Hydrocarbon (PAH)-Contaminated Soil.</title>
        <authorList>
            <person name="Augelletti F."/>
        </authorList>
    </citation>
    <scope>NUCLEOTIDE SEQUENCE [LARGE SCALE GENOMIC DNA]</scope>
    <source>
        <strain evidence="3 4">LB 501T</strain>
    </source>
</reference>
<evidence type="ECO:0000256" key="1">
    <source>
        <dbReference type="SAM" id="Phobius"/>
    </source>
</evidence>
<dbReference type="InterPro" id="IPR003675">
    <property type="entry name" value="Rce1/LyrA-like_dom"/>
</dbReference>
<sequence>MTERPTQSRYRLTQPWWKRRAIGVPETPAVVLRRRVTVGVFLLIGAVLLAFSLSRSPGDASFYWLTLAMAATWIVGAFASGPVPLGKMQYGGRQRSPVLLGTAVGLGLAAAFVVGGLVAREIPGVREYITAVLEFANQGALPLIVFITLINGLAEEFFFRGALYSALGTFHPVAVSTAIYIFTTLASGNPMLGFAAVLLGTVCALQRRLTGGVLAPMLTHFWWGLAMVLALPPIFGV</sequence>
<feature type="transmembrane region" description="Helical" evidence="1">
    <location>
        <begin position="98"/>
        <end position="119"/>
    </location>
</feature>